<dbReference type="SUPFAM" id="SSF46785">
    <property type="entry name" value="Winged helix' DNA-binding domain"/>
    <property type="match status" value="1"/>
</dbReference>
<dbReference type="InterPro" id="IPR000835">
    <property type="entry name" value="HTH_MarR-typ"/>
</dbReference>
<evidence type="ECO:0000256" key="3">
    <source>
        <dbReference type="ARBA" id="ARBA00023163"/>
    </source>
</evidence>
<organism evidence="5 6">
    <name type="scientific">Herbaspirillum lusitanum</name>
    <dbReference type="NCBI Taxonomy" id="213312"/>
    <lineage>
        <taxon>Bacteria</taxon>
        <taxon>Pseudomonadati</taxon>
        <taxon>Pseudomonadota</taxon>
        <taxon>Betaproteobacteria</taxon>
        <taxon>Burkholderiales</taxon>
        <taxon>Oxalobacteraceae</taxon>
        <taxon>Herbaspirillum</taxon>
    </lineage>
</organism>
<dbReference type="InterPro" id="IPR036388">
    <property type="entry name" value="WH-like_DNA-bd_sf"/>
</dbReference>
<dbReference type="RefSeq" id="WP_408154209.1">
    <property type="nucleotide sequence ID" value="NZ_JAQQFM010000001.1"/>
</dbReference>
<comment type="caution">
    <text evidence="5">The sequence shown here is derived from an EMBL/GenBank/DDBJ whole genome shotgun (WGS) entry which is preliminary data.</text>
</comment>
<dbReference type="SMART" id="SM00347">
    <property type="entry name" value="HTH_MARR"/>
    <property type="match status" value="1"/>
</dbReference>
<evidence type="ECO:0000256" key="1">
    <source>
        <dbReference type="ARBA" id="ARBA00023015"/>
    </source>
</evidence>
<dbReference type="PRINTS" id="PR00598">
    <property type="entry name" value="HTHMARR"/>
</dbReference>
<feature type="domain" description="HTH marR-type" evidence="4">
    <location>
        <begin position="14"/>
        <end position="148"/>
    </location>
</feature>
<dbReference type="InterPro" id="IPR036390">
    <property type="entry name" value="WH_DNA-bd_sf"/>
</dbReference>
<keyword evidence="3" id="KW-0804">Transcription</keyword>
<sequence length="157" mass="18063">MKNQVDKVNHSPTADAVFDALHTVMHLYRSRRAQTFREDERDITHMESRVMDYFDRHPGATQSDLVLHSGKDKAQLTRLIRGLRDKGYLEAHEDERDRRSSRLHLSAEGKAIQRELKKCSKEVLALAVEGLTQEQNRELVTLLKMLQANLEGSGKSR</sequence>
<dbReference type="PANTHER" id="PTHR42756:SF1">
    <property type="entry name" value="TRANSCRIPTIONAL REPRESSOR OF EMRAB OPERON"/>
    <property type="match status" value="1"/>
</dbReference>
<dbReference type="Pfam" id="PF12802">
    <property type="entry name" value="MarR_2"/>
    <property type="match status" value="1"/>
</dbReference>
<dbReference type="EMBL" id="JAQQFM010000001">
    <property type="protein sequence ID" value="MFL9923003.1"/>
    <property type="molecule type" value="Genomic_DNA"/>
</dbReference>
<accession>A0ABW9A304</accession>
<evidence type="ECO:0000259" key="4">
    <source>
        <dbReference type="PROSITE" id="PS50995"/>
    </source>
</evidence>
<proteinExistence type="predicted"/>
<dbReference type="Gene3D" id="1.10.10.10">
    <property type="entry name" value="Winged helix-like DNA-binding domain superfamily/Winged helix DNA-binding domain"/>
    <property type="match status" value="1"/>
</dbReference>
<evidence type="ECO:0000256" key="2">
    <source>
        <dbReference type="ARBA" id="ARBA00023125"/>
    </source>
</evidence>
<evidence type="ECO:0000313" key="5">
    <source>
        <dbReference type="EMBL" id="MFL9923003.1"/>
    </source>
</evidence>
<dbReference type="PANTHER" id="PTHR42756">
    <property type="entry name" value="TRANSCRIPTIONAL REGULATOR, MARR"/>
    <property type="match status" value="1"/>
</dbReference>
<keyword evidence="1" id="KW-0805">Transcription regulation</keyword>
<protein>
    <submittedName>
        <fullName evidence="5">MarR family winged helix-turn-helix transcriptional regulator</fullName>
    </submittedName>
</protein>
<name>A0ABW9A304_9BURK</name>
<reference evidence="5 6" key="1">
    <citation type="journal article" date="2024" name="Chem. Sci.">
        <title>Discovery of megapolipeptins by genome mining of a Burkholderiales bacteria collection.</title>
        <authorList>
            <person name="Paulo B.S."/>
            <person name="Recchia M.J.J."/>
            <person name="Lee S."/>
            <person name="Fergusson C.H."/>
            <person name="Romanowski S.B."/>
            <person name="Hernandez A."/>
            <person name="Krull N."/>
            <person name="Liu D.Y."/>
            <person name="Cavanagh H."/>
            <person name="Bos A."/>
            <person name="Gray C.A."/>
            <person name="Murphy B.T."/>
            <person name="Linington R.G."/>
            <person name="Eustaquio A.S."/>
        </authorList>
    </citation>
    <scope>NUCLEOTIDE SEQUENCE [LARGE SCALE GENOMIC DNA]</scope>
    <source>
        <strain evidence="5 6">RL21-008-BIB-A</strain>
    </source>
</reference>
<keyword evidence="6" id="KW-1185">Reference proteome</keyword>
<dbReference type="PROSITE" id="PS50995">
    <property type="entry name" value="HTH_MARR_2"/>
    <property type="match status" value="1"/>
</dbReference>
<evidence type="ECO:0000313" key="6">
    <source>
        <dbReference type="Proteomes" id="UP001629246"/>
    </source>
</evidence>
<gene>
    <name evidence="5" type="ORF">PQR62_01910</name>
</gene>
<keyword evidence="2" id="KW-0238">DNA-binding</keyword>
<dbReference type="Proteomes" id="UP001629246">
    <property type="component" value="Unassembled WGS sequence"/>
</dbReference>